<reference evidence="1 2" key="2">
    <citation type="journal article" date="2019" name="Sci. Rep.">
        <title>Insight into the biology of Mycobacterium mucogenicum and Mycobacterium neoaurum clade members.</title>
        <authorList>
            <person name="Behra P.R.K."/>
            <person name="Pettersson B.M.F."/>
            <person name="Ramesh M."/>
            <person name="Dasgupta S."/>
            <person name="Kirsebom L.A."/>
        </authorList>
    </citation>
    <scope>NUCLEOTIDE SEQUENCE [LARGE SCALE GENOMIC DNA]</scope>
    <source>
        <strain evidence="1 2">DSM 44124</strain>
    </source>
</reference>
<dbReference type="GeneID" id="76728471"/>
<gene>
    <name evidence="1" type="ORF">C1S78_026295</name>
</gene>
<accession>A0A8E4W1Q4</accession>
<dbReference type="AlphaFoldDB" id="A0A8E4W1Q4"/>
<protein>
    <recommendedName>
        <fullName evidence="3">Head-to-tail adaptor</fullName>
    </recommendedName>
</protein>
<sequence>MLADAADVVARLGRDLTADETARVRGLLEEASDLVVGFLLCTPTDPIPGPVVRVVSRMVARVFGLKYGPDEAPDPAVASVNAVMGPFQVNRQFDSDISDGEPWLSKKDRMKLGPFRCRRTVGNVGTSKW</sequence>
<dbReference type="EMBL" id="CP062008">
    <property type="protein sequence ID" value="QPG68886.1"/>
    <property type="molecule type" value="Genomic_DNA"/>
</dbReference>
<evidence type="ECO:0000313" key="1">
    <source>
        <dbReference type="EMBL" id="QPG68886.1"/>
    </source>
</evidence>
<dbReference type="KEGG" id="mmuc:C1S78_026295"/>
<evidence type="ECO:0008006" key="3">
    <source>
        <dbReference type="Google" id="ProtNLM"/>
    </source>
</evidence>
<dbReference type="Proteomes" id="UP000309231">
    <property type="component" value="Chromosome"/>
</dbReference>
<evidence type="ECO:0000313" key="2">
    <source>
        <dbReference type="Proteomes" id="UP000309231"/>
    </source>
</evidence>
<dbReference type="RefSeq" id="WP_138158570.1">
    <property type="nucleotide sequence ID" value="NZ_ANBS01000024.1"/>
</dbReference>
<organism evidence="1 2">
    <name type="scientific">Mycolicibacterium mucogenicum DSM 44124</name>
    <dbReference type="NCBI Taxonomy" id="1226753"/>
    <lineage>
        <taxon>Bacteria</taxon>
        <taxon>Bacillati</taxon>
        <taxon>Actinomycetota</taxon>
        <taxon>Actinomycetes</taxon>
        <taxon>Mycobacteriales</taxon>
        <taxon>Mycobacteriaceae</taxon>
        <taxon>Mycolicibacterium</taxon>
    </lineage>
</organism>
<reference evidence="1 2" key="1">
    <citation type="journal article" date="2019" name="BMC Evol. Biol.">
        <title>Comparative genomics of Mycobacterium mucogenicum and Mycobacterium neoaurum clade members emphasizing tRNA and non-coding RNA.</title>
        <authorList>
            <person name="Behra P.R.K."/>
            <person name="Pettersson B.M.F."/>
            <person name="Das S."/>
            <person name="Dasgupta S."/>
            <person name="Kirsebom L.A."/>
        </authorList>
    </citation>
    <scope>NUCLEOTIDE SEQUENCE [LARGE SCALE GENOMIC DNA]</scope>
    <source>
        <strain evidence="1 2">DSM 44124</strain>
    </source>
</reference>
<proteinExistence type="predicted"/>
<name>A0A8E4W1Q4_MYCMU</name>
<keyword evidence="2" id="KW-1185">Reference proteome</keyword>